<reference evidence="6 7" key="1">
    <citation type="submission" date="2018-12" db="EMBL/GenBank/DDBJ databases">
        <authorList>
            <consortium name="Pathogen Informatics"/>
        </authorList>
    </citation>
    <scope>NUCLEOTIDE SEQUENCE [LARGE SCALE GENOMIC DNA]</scope>
    <source>
        <strain evidence="6 7">NCTC13354</strain>
    </source>
</reference>
<evidence type="ECO:0000256" key="4">
    <source>
        <dbReference type="PROSITE-ProRule" id="PRU01161"/>
    </source>
</evidence>
<name>A0A448PDF9_9ACTO</name>
<dbReference type="AlphaFoldDB" id="A0A448PDF9"/>
<proteinExistence type="predicted"/>
<sequence>MKIALVLGSGGARGWAHIGVLDELEARGHEVVAISGASIGSLVGGVYGAGKLAELKEWVLGLSKSDVRSLLDFTIGEPGLIKGKRVLAEIEKVTGSPDIEDLRVPFTAVAVDIISGREVWFQRGPLFRAVRASISIPTAFTPVRIGNRLLVDGGLLNPLPVEPTLSVAADATVAVDLRGPAATHPREVLSRDDLKLGAEGEDSWMTKSWERAKRSLLETEFFHRLEESWGARFGDAASASDNTSGSEPLPESLRTMEVMALSLRVMQDAINRYRAAPNPVPATVRIPKDAVGDLDYHRAAELIDMGRTAAIKVFDETGI</sequence>
<evidence type="ECO:0000256" key="2">
    <source>
        <dbReference type="ARBA" id="ARBA00022963"/>
    </source>
</evidence>
<dbReference type="InterPro" id="IPR002641">
    <property type="entry name" value="PNPLA_dom"/>
</dbReference>
<evidence type="ECO:0000313" key="7">
    <source>
        <dbReference type="Proteomes" id="UP000269542"/>
    </source>
</evidence>
<dbReference type="EMBL" id="LR134476">
    <property type="protein sequence ID" value="VEI12964.1"/>
    <property type="molecule type" value="Genomic_DNA"/>
</dbReference>
<dbReference type="PANTHER" id="PTHR14226">
    <property type="entry name" value="NEUROPATHY TARGET ESTERASE/SWISS CHEESE D.MELANOGASTER"/>
    <property type="match status" value="1"/>
</dbReference>
<dbReference type="SUPFAM" id="SSF52151">
    <property type="entry name" value="FabD/lysophospholipase-like"/>
    <property type="match status" value="1"/>
</dbReference>
<evidence type="ECO:0000259" key="5">
    <source>
        <dbReference type="PROSITE" id="PS51635"/>
    </source>
</evidence>
<feature type="short sequence motif" description="DGA/G" evidence="4">
    <location>
        <begin position="152"/>
        <end position="154"/>
    </location>
</feature>
<dbReference type="PANTHER" id="PTHR14226:SF76">
    <property type="entry name" value="NTE FAMILY PROTEIN RSSA"/>
    <property type="match status" value="1"/>
</dbReference>
<dbReference type="PROSITE" id="PS51635">
    <property type="entry name" value="PNPLA"/>
    <property type="match status" value="1"/>
</dbReference>
<accession>A0A448PDF9</accession>
<feature type="active site" description="Proton acceptor" evidence="4">
    <location>
        <position position="152"/>
    </location>
</feature>
<dbReference type="Proteomes" id="UP000269542">
    <property type="component" value="Chromosome"/>
</dbReference>
<dbReference type="Pfam" id="PF01734">
    <property type="entry name" value="Patatin"/>
    <property type="match status" value="1"/>
</dbReference>
<comment type="caution">
    <text evidence="4">Lacks conserved residue(s) required for the propagation of feature annotation.</text>
</comment>
<keyword evidence="1 4" id="KW-0378">Hydrolase</keyword>
<dbReference type="InterPro" id="IPR016035">
    <property type="entry name" value="Acyl_Trfase/lysoPLipase"/>
</dbReference>
<protein>
    <submittedName>
        <fullName evidence="6">NTE family protein rssA</fullName>
    </submittedName>
</protein>
<dbReference type="Gene3D" id="3.40.1090.10">
    <property type="entry name" value="Cytosolic phospholipase A2 catalytic domain"/>
    <property type="match status" value="2"/>
</dbReference>
<dbReference type="InterPro" id="IPR050301">
    <property type="entry name" value="NTE"/>
</dbReference>
<feature type="domain" description="PNPLA" evidence="5">
    <location>
        <begin position="5"/>
        <end position="165"/>
    </location>
</feature>
<keyword evidence="3 4" id="KW-0443">Lipid metabolism</keyword>
<dbReference type="GO" id="GO:0016787">
    <property type="term" value="F:hydrolase activity"/>
    <property type="evidence" value="ECO:0007669"/>
    <property type="project" value="UniProtKB-UniRule"/>
</dbReference>
<evidence type="ECO:0000313" key="6">
    <source>
        <dbReference type="EMBL" id="VEI12964.1"/>
    </source>
</evidence>
<dbReference type="GO" id="GO:0016042">
    <property type="term" value="P:lipid catabolic process"/>
    <property type="evidence" value="ECO:0007669"/>
    <property type="project" value="UniProtKB-UniRule"/>
</dbReference>
<dbReference type="KEGG" id="tbw:NCTC13354_00662"/>
<organism evidence="6 7">
    <name type="scientific">Trueperella bialowiezensis</name>
    <dbReference type="NCBI Taxonomy" id="312285"/>
    <lineage>
        <taxon>Bacteria</taxon>
        <taxon>Bacillati</taxon>
        <taxon>Actinomycetota</taxon>
        <taxon>Actinomycetes</taxon>
        <taxon>Actinomycetales</taxon>
        <taxon>Actinomycetaceae</taxon>
        <taxon>Trueperella</taxon>
    </lineage>
</organism>
<dbReference type="RefSeq" id="WP_164712321.1">
    <property type="nucleotide sequence ID" value="NZ_LR134476.1"/>
</dbReference>
<feature type="short sequence motif" description="GXSXG" evidence="4">
    <location>
        <begin position="36"/>
        <end position="40"/>
    </location>
</feature>
<gene>
    <name evidence="6" type="primary">rssA</name>
    <name evidence="6" type="ORF">NCTC13354_00662</name>
</gene>
<keyword evidence="7" id="KW-1185">Reference proteome</keyword>
<evidence type="ECO:0000256" key="1">
    <source>
        <dbReference type="ARBA" id="ARBA00022801"/>
    </source>
</evidence>
<feature type="active site" description="Nucleophile" evidence="4">
    <location>
        <position position="38"/>
    </location>
</feature>
<keyword evidence="2 4" id="KW-0442">Lipid degradation</keyword>
<evidence type="ECO:0000256" key="3">
    <source>
        <dbReference type="ARBA" id="ARBA00023098"/>
    </source>
</evidence>